<evidence type="ECO:0000256" key="3">
    <source>
        <dbReference type="ARBA" id="ARBA00022679"/>
    </source>
</evidence>
<dbReference type="PANTHER" id="PTHR24346:SF82">
    <property type="entry name" value="KP78A-RELATED"/>
    <property type="match status" value="1"/>
</dbReference>
<feature type="region of interest" description="Disordered" evidence="8">
    <location>
        <begin position="364"/>
        <end position="387"/>
    </location>
</feature>
<accession>A0A316UR73</accession>
<keyword evidence="2" id="KW-0723">Serine/threonine-protein kinase</keyword>
<dbReference type="PROSITE" id="PS00108">
    <property type="entry name" value="PROTEIN_KINASE_ST"/>
    <property type="match status" value="1"/>
</dbReference>
<evidence type="ECO:0000256" key="1">
    <source>
        <dbReference type="ARBA" id="ARBA00010791"/>
    </source>
</evidence>
<dbReference type="Pfam" id="PF00069">
    <property type="entry name" value="Pkinase"/>
    <property type="match status" value="1"/>
</dbReference>
<keyword evidence="3" id="KW-0808">Transferase</keyword>
<dbReference type="Proteomes" id="UP000245884">
    <property type="component" value="Unassembled WGS sequence"/>
</dbReference>
<feature type="binding site" evidence="7">
    <location>
        <position position="51"/>
    </location>
    <ligand>
        <name>ATP</name>
        <dbReference type="ChEBI" id="CHEBI:30616"/>
    </ligand>
</feature>
<dbReference type="InterPro" id="IPR008271">
    <property type="entry name" value="Ser/Thr_kinase_AS"/>
</dbReference>
<evidence type="ECO:0000256" key="8">
    <source>
        <dbReference type="SAM" id="MobiDB-lite"/>
    </source>
</evidence>
<dbReference type="GeneID" id="37030466"/>
<dbReference type="STRING" id="1569628.A0A316UR73"/>
<evidence type="ECO:0000256" key="5">
    <source>
        <dbReference type="ARBA" id="ARBA00022777"/>
    </source>
</evidence>
<dbReference type="GO" id="GO:0005737">
    <property type="term" value="C:cytoplasm"/>
    <property type="evidence" value="ECO:0007669"/>
    <property type="project" value="TreeGrafter"/>
</dbReference>
<dbReference type="PROSITE" id="PS00107">
    <property type="entry name" value="PROTEIN_KINASE_ATP"/>
    <property type="match status" value="1"/>
</dbReference>
<gene>
    <name evidence="10" type="ORF">BDZ90DRAFT_264705</name>
</gene>
<dbReference type="AlphaFoldDB" id="A0A316UR73"/>
<dbReference type="GO" id="GO:0035556">
    <property type="term" value="P:intracellular signal transduction"/>
    <property type="evidence" value="ECO:0007669"/>
    <property type="project" value="TreeGrafter"/>
</dbReference>
<name>A0A316UR73_9BASI</name>
<protein>
    <submittedName>
        <fullName evidence="10">Pkinase-domain-containing protein</fullName>
    </submittedName>
</protein>
<dbReference type="GO" id="GO:0004674">
    <property type="term" value="F:protein serine/threonine kinase activity"/>
    <property type="evidence" value="ECO:0007669"/>
    <property type="project" value="UniProtKB-KW"/>
</dbReference>
<dbReference type="EMBL" id="KZ819667">
    <property type="protein sequence ID" value="PWN27810.1"/>
    <property type="molecule type" value="Genomic_DNA"/>
</dbReference>
<reference evidence="10 11" key="1">
    <citation type="journal article" date="2018" name="Mol. Biol. Evol.">
        <title>Broad Genomic Sampling Reveals a Smut Pathogenic Ancestry of the Fungal Clade Ustilaginomycotina.</title>
        <authorList>
            <person name="Kijpornyongpan T."/>
            <person name="Mondo S.J."/>
            <person name="Barry K."/>
            <person name="Sandor L."/>
            <person name="Lee J."/>
            <person name="Lipzen A."/>
            <person name="Pangilinan J."/>
            <person name="LaButti K."/>
            <person name="Hainaut M."/>
            <person name="Henrissat B."/>
            <person name="Grigoriev I.V."/>
            <person name="Spatafora J.W."/>
            <person name="Aime M.C."/>
        </authorList>
    </citation>
    <scope>NUCLEOTIDE SEQUENCE [LARGE SCALE GENOMIC DNA]</scope>
    <source>
        <strain evidence="10 11">MCA 5214</strain>
    </source>
</reference>
<feature type="region of interest" description="Disordered" evidence="8">
    <location>
        <begin position="486"/>
        <end position="563"/>
    </location>
</feature>
<evidence type="ECO:0000256" key="4">
    <source>
        <dbReference type="ARBA" id="ARBA00022741"/>
    </source>
</evidence>
<evidence type="ECO:0000313" key="10">
    <source>
        <dbReference type="EMBL" id="PWN27810.1"/>
    </source>
</evidence>
<dbReference type="InterPro" id="IPR017441">
    <property type="entry name" value="Protein_kinase_ATP_BS"/>
</dbReference>
<feature type="compositionally biased region" description="Low complexity" evidence="8">
    <location>
        <begin position="521"/>
        <end position="534"/>
    </location>
</feature>
<organism evidence="10 11">
    <name type="scientific">Jaminaea rosea</name>
    <dbReference type="NCBI Taxonomy" id="1569628"/>
    <lineage>
        <taxon>Eukaryota</taxon>
        <taxon>Fungi</taxon>
        <taxon>Dikarya</taxon>
        <taxon>Basidiomycota</taxon>
        <taxon>Ustilaginomycotina</taxon>
        <taxon>Exobasidiomycetes</taxon>
        <taxon>Microstromatales</taxon>
        <taxon>Microstromatales incertae sedis</taxon>
        <taxon>Jaminaea</taxon>
    </lineage>
</organism>
<dbReference type="FunFam" id="1.10.510.10:FF:000571">
    <property type="entry name" value="Maternal embryonic leucine zipper kinase"/>
    <property type="match status" value="1"/>
</dbReference>
<keyword evidence="4 7" id="KW-0547">Nucleotide-binding</keyword>
<dbReference type="InterPro" id="IPR011009">
    <property type="entry name" value="Kinase-like_dom_sf"/>
</dbReference>
<keyword evidence="6 7" id="KW-0067">ATP-binding</keyword>
<dbReference type="Gene3D" id="1.10.510.10">
    <property type="entry name" value="Transferase(Phosphotransferase) domain 1"/>
    <property type="match status" value="1"/>
</dbReference>
<keyword evidence="5 10" id="KW-0418">Kinase</keyword>
<dbReference type="PROSITE" id="PS50011">
    <property type="entry name" value="PROTEIN_KINASE_DOM"/>
    <property type="match status" value="1"/>
</dbReference>
<feature type="domain" description="Protein kinase" evidence="9">
    <location>
        <begin position="20"/>
        <end position="289"/>
    </location>
</feature>
<proteinExistence type="inferred from homology"/>
<evidence type="ECO:0000259" key="9">
    <source>
        <dbReference type="PROSITE" id="PS50011"/>
    </source>
</evidence>
<dbReference type="SMART" id="SM00220">
    <property type="entry name" value="S_TKc"/>
    <property type="match status" value="1"/>
</dbReference>
<dbReference type="GO" id="GO:0005524">
    <property type="term" value="F:ATP binding"/>
    <property type="evidence" value="ECO:0007669"/>
    <property type="project" value="UniProtKB-UniRule"/>
</dbReference>
<keyword evidence="11" id="KW-1185">Reference proteome</keyword>
<evidence type="ECO:0000256" key="6">
    <source>
        <dbReference type="ARBA" id="ARBA00022840"/>
    </source>
</evidence>
<feature type="compositionally biased region" description="Polar residues" evidence="8">
    <location>
        <begin position="364"/>
        <end position="384"/>
    </location>
</feature>
<comment type="similarity">
    <text evidence="1">Belongs to the protein kinase superfamily. CAMK Ser/Thr protein kinase family. NIM1 subfamily.</text>
</comment>
<sequence length="645" mass="70065">MTAATPKSSTGLAYPRVLGWSLKQHIGGGGFSKVFRGVNPSHPSHSVAAVKVVSLLRNPPPDRRALQKEVQIHAILRHSHILEFLGVEERGVKAEERGRYLPGVYIVLEMAGGGDLFDKITPDVGVETDLAHFYFTQLVAGLEYIHGQGVAHRDIKPENMLLDNSGNLKIADFGLCSVYKHKGREREMRGACGSLPYIAPEMNGRPYRGEPVDVWSAGVVLFALLVGNTPWDEPTARAPEYTAYLDKTIFEYDPWNRIPGDEMSMLRGMMHPDPTKRLSLEAIKRHRWYQRSNSLLEAKSTQCNDPATLAERLLQGLIMNGEMDYAAPLTADERANQLHSDGARADVPETVSFTQPEAMQSKTLHLGGSSSDAYGHSLPSSTAAPRNVRRSDFLDSLSQQLTTRRENFAQSQSTANRPTTAAMDLQGSQFTQALNFLTQPSTALSRSTLSLTPNLTRFLSHSSPPIVALRLTTVFHAMRIQNSIEPLGDANVDDEDRDAVPAPREGDQEMELDGDEAAGPSTGAAAMSRSSSGSDVTAGPNGPATAVGTGTEGRDSTAQVAGVSEGAKGIRIRLGLMDSRKCPLKGEVRIERLRASGGDETGPICLVMMRRSRGNPLEWRRVFGKVVKDAGVRECVYAEAPSGTA</sequence>
<evidence type="ECO:0000313" key="11">
    <source>
        <dbReference type="Proteomes" id="UP000245884"/>
    </source>
</evidence>
<dbReference type="SUPFAM" id="SSF56112">
    <property type="entry name" value="Protein kinase-like (PK-like)"/>
    <property type="match status" value="1"/>
</dbReference>
<dbReference type="InterPro" id="IPR000719">
    <property type="entry name" value="Prot_kinase_dom"/>
</dbReference>
<evidence type="ECO:0000256" key="7">
    <source>
        <dbReference type="PROSITE-ProRule" id="PRU10141"/>
    </source>
</evidence>
<dbReference type="RefSeq" id="XP_025362422.1">
    <property type="nucleotide sequence ID" value="XM_025508643.1"/>
</dbReference>
<dbReference type="OrthoDB" id="539158at2759"/>
<evidence type="ECO:0000256" key="2">
    <source>
        <dbReference type="ARBA" id="ARBA00022527"/>
    </source>
</evidence>
<dbReference type="PANTHER" id="PTHR24346">
    <property type="entry name" value="MAP/MICROTUBULE AFFINITY-REGULATING KINASE"/>
    <property type="match status" value="1"/>
</dbReference>